<feature type="compositionally biased region" description="Low complexity" evidence="1">
    <location>
        <begin position="35"/>
        <end position="56"/>
    </location>
</feature>
<gene>
    <name evidence="3" type="ORF">ABQM86_04625</name>
</gene>
<evidence type="ECO:0000313" key="3">
    <source>
        <dbReference type="EMBL" id="XDV72464.1"/>
    </source>
</evidence>
<feature type="signal peptide" evidence="2">
    <location>
        <begin position="1"/>
        <end position="23"/>
    </location>
</feature>
<proteinExistence type="predicted"/>
<name>A0AB39YRS2_9MICC</name>
<evidence type="ECO:0008006" key="4">
    <source>
        <dbReference type="Google" id="ProtNLM"/>
    </source>
</evidence>
<evidence type="ECO:0000256" key="2">
    <source>
        <dbReference type="SAM" id="SignalP"/>
    </source>
</evidence>
<evidence type="ECO:0000256" key="1">
    <source>
        <dbReference type="SAM" id="MobiDB-lite"/>
    </source>
</evidence>
<dbReference type="RefSeq" id="WP_280626723.1">
    <property type="nucleotide sequence ID" value="NZ_CP165735.1"/>
</dbReference>
<accession>A0AB39YRS2</accession>
<protein>
    <recommendedName>
        <fullName evidence="4">Lipoprotein</fullName>
    </recommendedName>
</protein>
<keyword evidence="2" id="KW-0732">Signal</keyword>
<dbReference type="EMBL" id="CP165735">
    <property type="protein sequence ID" value="XDV72464.1"/>
    <property type="molecule type" value="Genomic_DNA"/>
</dbReference>
<feature type="chain" id="PRO_5044229003" description="Lipoprotein" evidence="2">
    <location>
        <begin position="24"/>
        <end position="175"/>
    </location>
</feature>
<feature type="region of interest" description="Disordered" evidence="1">
    <location>
        <begin position="33"/>
        <end position="56"/>
    </location>
</feature>
<sequence length="175" mass="18544">MSSTVHQQLFKVLALCIVMSPLAATGCAGPGGAAEAGAPSSATSTPTPTPTPTASAEQFASIITEREEAWREYEDNIVACALASIGDTAIDFAKRTTCGYSVSTVALTAKQAAVQVRRLPTPPAELQSLVARTLTSLDVLGQESCTDRLRRQTKRSLRCRNYPGQRGNQAAHHRS</sequence>
<dbReference type="AlphaFoldDB" id="A0AB39YRS2"/>
<organism evidence="3">
    <name type="scientific">Paenarthrobacter sp. AMU7</name>
    <dbReference type="NCBI Taxonomy" id="3162492"/>
    <lineage>
        <taxon>Bacteria</taxon>
        <taxon>Bacillati</taxon>
        <taxon>Actinomycetota</taxon>
        <taxon>Actinomycetes</taxon>
        <taxon>Micrococcales</taxon>
        <taxon>Micrococcaceae</taxon>
        <taxon>Paenarthrobacter</taxon>
    </lineage>
</organism>
<reference evidence="3" key="1">
    <citation type="submission" date="2024-07" db="EMBL/GenBank/DDBJ databases">
        <authorList>
            <person name="Li J."/>
            <person name="Wei H."/>
            <person name="Ma J."/>
        </authorList>
    </citation>
    <scope>NUCLEOTIDE SEQUENCE</scope>
    <source>
        <strain evidence="3">AMU7</strain>
    </source>
</reference>